<sequence length="123" mass="12737">MALSDDMKFKLAVAGIAVAAVVYVGRRATTAATSALNNFTSGAFNYVQDARATGVQTYDSLGLTQVNNWLGGLLDPLGMFDPNGNAFDHWVALPHQVSSAANAYGQTAAKGLPPDGAAWFGGT</sequence>
<name>A0ABM5WML0_9BURK</name>
<dbReference type="Proteomes" id="UP000060277">
    <property type="component" value="Chromosome"/>
</dbReference>
<keyword evidence="2" id="KW-1185">Reference proteome</keyword>
<dbReference type="RefSeq" id="WP_058378759.1">
    <property type="nucleotide sequence ID" value="NZ_CP013480.3"/>
</dbReference>
<protein>
    <submittedName>
        <fullName evidence="1">Uncharacterized protein</fullName>
    </submittedName>
</protein>
<proteinExistence type="predicted"/>
<reference evidence="2" key="1">
    <citation type="submission" date="2015-12" db="EMBL/GenBank/DDBJ databases">
        <title>Complete genome sequence of Pandoraea norimbergensis DSM 11628.</title>
        <authorList>
            <person name="Ee R."/>
            <person name="Lim Y.-L."/>
            <person name="Yong D."/>
            <person name="Yin W.-F."/>
            <person name="Chan K.-G."/>
        </authorList>
    </citation>
    <scope>NUCLEOTIDE SEQUENCE [LARGE SCALE GENOMIC DNA]</scope>
    <source>
        <strain evidence="2">DSM 11628</strain>
    </source>
</reference>
<evidence type="ECO:0000313" key="2">
    <source>
        <dbReference type="Proteomes" id="UP000060277"/>
    </source>
</evidence>
<evidence type="ECO:0000313" key="1">
    <source>
        <dbReference type="EMBL" id="ALS61849.1"/>
    </source>
</evidence>
<gene>
    <name evidence="1" type="ORF">AT302_20775</name>
</gene>
<dbReference type="EMBL" id="CP013480">
    <property type="protein sequence ID" value="ALS61849.1"/>
    <property type="molecule type" value="Genomic_DNA"/>
</dbReference>
<organism evidence="1 2">
    <name type="scientific">Pandoraea norimbergensis</name>
    <dbReference type="NCBI Taxonomy" id="93219"/>
    <lineage>
        <taxon>Bacteria</taxon>
        <taxon>Pseudomonadati</taxon>
        <taxon>Pseudomonadota</taxon>
        <taxon>Betaproteobacteria</taxon>
        <taxon>Burkholderiales</taxon>
        <taxon>Burkholderiaceae</taxon>
        <taxon>Pandoraea</taxon>
    </lineage>
</organism>
<accession>A0ABM5WML0</accession>